<keyword evidence="1" id="KW-0328">Glycosyltransferase</keyword>
<sequence>MTRDERWLVATSEYAGLTAYTGGIGTHYAGLLPALVRAGAQVDLLMVGAEELVAESVPGGVVLLDARSRPHRIVTIPDRHVLARAARAGGYDRIFAPEWGAIASSLPRGAPLLTNLATSTSLQNEVAGLSPASFGWRRGAVQVVRSAREHRQIRRSAGVVAISRAMVERSQRLLGRLPPARVVPNTVDIEQVRLLSRASRPPAWWPSSGPVILFVGRLERRKGVLEAMAAFASVSAHHPAAHLVLAGSSGDRRFEPDRAGLLDLVPVGARDRVHLVGHLPAEHLHPCVRAATAVMCPSLWEGFGNAALEAKAVGAAVVVTRGSGFDDFCTDDDDCLMVSPGDAADLARALIRLLDDRALRLRLGQAAARSADAYAPDRVAPLLLRAADELLGPVTPGRRVATSSRPT</sequence>
<dbReference type="GO" id="GO:0009103">
    <property type="term" value="P:lipopolysaccharide biosynthetic process"/>
    <property type="evidence" value="ECO:0007669"/>
    <property type="project" value="TreeGrafter"/>
</dbReference>
<evidence type="ECO:0000256" key="2">
    <source>
        <dbReference type="ARBA" id="ARBA00022679"/>
    </source>
</evidence>
<keyword evidence="6" id="KW-1185">Reference proteome</keyword>
<dbReference type="AlphaFoldDB" id="A0A413RQI9"/>
<name>A0A413RQI9_9CELL</name>
<keyword evidence="2 5" id="KW-0808">Transferase</keyword>
<dbReference type="Gene3D" id="3.40.50.2000">
    <property type="entry name" value="Glycogen Phosphorylase B"/>
    <property type="match status" value="2"/>
</dbReference>
<gene>
    <name evidence="5" type="ORF">D1825_02380</name>
</gene>
<reference evidence="5 6" key="1">
    <citation type="submission" date="2018-08" db="EMBL/GenBank/DDBJ databases">
        <title>Cellulomonas rhizosphaerae sp. nov., a novel actinomycete isolated from soil.</title>
        <authorList>
            <person name="Tian Y."/>
        </authorList>
    </citation>
    <scope>NUCLEOTIDE SEQUENCE [LARGE SCALE GENOMIC DNA]</scope>
    <source>
        <strain evidence="5 6">NEAU-TCZ24</strain>
    </source>
</reference>
<dbReference type="PANTHER" id="PTHR46401:SF2">
    <property type="entry name" value="GLYCOSYLTRANSFERASE WBBK-RELATED"/>
    <property type="match status" value="1"/>
</dbReference>
<organism evidence="5 6">
    <name type="scientific">Cellulomonas rhizosphaerae</name>
    <dbReference type="NCBI Taxonomy" id="2293719"/>
    <lineage>
        <taxon>Bacteria</taxon>
        <taxon>Bacillati</taxon>
        <taxon>Actinomycetota</taxon>
        <taxon>Actinomycetes</taxon>
        <taxon>Micrococcales</taxon>
        <taxon>Cellulomonadaceae</taxon>
        <taxon>Cellulomonas</taxon>
    </lineage>
</organism>
<feature type="domain" description="Glycosyl transferase family 1" evidence="3">
    <location>
        <begin position="206"/>
        <end position="368"/>
    </location>
</feature>
<protein>
    <submittedName>
        <fullName evidence="5">Glycosyltransferase</fullName>
    </submittedName>
</protein>
<dbReference type="RefSeq" id="WP_118765886.1">
    <property type="nucleotide sequence ID" value="NZ_QWKP01000105.1"/>
</dbReference>
<proteinExistence type="predicted"/>
<dbReference type="InterPro" id="IPR001296">
    <property type="entry name" value="Glyco_trans_1"/>
</dbReference>
<dbReference type="Pfam" id="PF00534">
    <property type="entry name" value="Glycos_transf_1"/>
    <property type="match status" value="1"/>
</dbReference>
<comment type="caution">
    <text evidence="5">The sequence shown here is derived from an EMBL/GenBank/DDBJ whole genome shotgun (WGS) entry which is preliminary data.</text>
</comment>
<evidence type="ECO:0000256" key="1">
    <source>
        <dbReference type="ARBA" id="ARBA00022676"/>
    </source>
</evidence>
<dbReference type="InterPro" id="IPR028098">
    <property type="entry name" value="Glyco_trans_4-like_N"/>
</dbReference>
<accession>A0A413RQI9</accession>
<dbReference type="EMBL" id="QWKP01000105">
    <property type="protein sequence ID" value="RHA44217.1"/>
    <property type="molecule type" value="Genomic_DNA"/>
</dbReference>
<dbReference type="SUPFAM" id="SSF53756">
    <property type="entry name" value="UDP-Glycosyltransferase/glycogen phosphorylase"/>
    <property type="match status" value="1"/>
</dbReference>
<dbReference type="PANTHER" id="PTHR46401">
    <property type="entry name" value="GLYCOSYLTRANSFERASE WBBK-RELATED"/>
    <property type="match status" value="1"/>
</dbReference>
<evidence type="ECO:0000313" key="5">
    <source>
        <dbReference type="EMBL" id="RHA44217.1"/>
    </source>
</evidence>
<evidence type="ECO:0000259" key="4">
    <source>
        <dbReference type="Pfam" id="PF13439"/>
    </source>
</evidence>
<dbReference type="Proteomes" id="UP000283374">
    <property type="component" value="Unassembled WGS sequence"/>
</dbReference>
<dbReference type="CDD" id="cd03801">
    <property type="entry name" value="GT4_PimA-like"/>
    <property type="match status" value="1"/>
</dbReference>
<dbReference type="OrthoDB" id="3371840at2"/>
<evidence type="ECO:0000259" key="3">
    <source>
        <dbReference type="Pfam" id="PF00534"/>
    </source>
</evidence>
<dbReference type="Pfam" id="PF13439">
    <property type="entry name" value="Glyco_transf_4"/>
    <property type="match status" value="1"/>
</dbReference>
<evidence type="ECO:0000313" key="6">
    <source>
        <dbReference type="Proteomes" id="UP000283374"/>
    </source>
</evidence>
<feature type="domain" description="Glycosyltransferase subfamily 4-like N-terminal" evidence="4">
    <location>
        <begin position="22"/>
        <end position="191"/>
    </location>
</feature>
<dbReference type="GO" id="GO:0016757">
    <property type="term" value="F:glycosyltransferase activity"/>
    <property type="evidence" value="ECO:0007669"/>
    <property type="project" value="UniProtKB-KW"/>
</dbReference>